<dbReference type="InterPro" id="IPR002288">
    <property type="entry name" value="DNA_gyrase_B_C"/>
</dbReference>
<reference evidence="10 11" key="1">
    <citation type="submission" date="2015-11" db="EMBL/GenBank/DDBJ databases">
        <authorList>
            <person name="Varghese N."/>
        </authorList>
    </citation>
    <scope>NUCLEOTIDE SEQUENCE [LARGE SCALE GENOMIC DNA]</scope>
    <source>
        <strain evidence="10 11">JGI-24</strain>
    </source>
</reference>
<dbReference type="GO" id="GO:0003677">
    <property type="term" value="F:DNA binding"/>
    <property type="evidence" value="ECO:0007669"/>
    <property type="project" value="UniProtKB-KW"/>
</dbReference>
<dbReference type="SUPFAM" id="SSF56719">
    <property type="entry name" value="Type II DNA topoisomerase"/>
    <property type="match status" value="1"/>
</dbReference>
<evidence type="ECO:0000256" key="3">
    <source>
        <dbReference type="ARBA" id="ARBA00012895"/>
    </source>
</evidence>
<keyword evidence="4" id="KW-0547">Nucleotide-binding</keyword>
<gene>
    <name evidence="10" type="ORF">JGI24_01699</name>
</gene>
<dbReference type="PANTHER" id="PTHR45866">
    <property type="entry name" value="DNA GYRASE/TOPOISOMERASE SUBUNIT B"/>
    <property type="match status" value="1"/>
</dbReference>
<sequence>PPLYKVKRGKLEFYAYSDDERDEIIERLKQEKEPGEITITRFKGLGEMNPEQLWETTMNPEKRTLLQVTIENAAEADRIFSILMGSDVEPRKEFIEKNAKFVRNLDI</sequence>
<evidence type="ECO:0000256" key="8">
    <source>
        <dbReference type="ARBA" id="ARBA00023235"/>
    </source>
</evidence>
<evidence type="ECO:0000256" key="7">
    <source>
        <dbReference type="ARBA" id="ARBA00023125"/>
    </source>
</evidence>
<evidence type="ECO:0000313" key="10">
    <source>
        <dbReference type="EMBL" id="CUT05524.1"/>
    </source>
</evidence>
<accession>A0A656DD67</accession>
<feature type="non-terminal residue" evidence="10">
    <location>
        <position position="1"/>
    </location>
</feature>
<evidence type="ECO:0000313" key="11">
    <source>
        <dbReference type="Proteomes" id="UP000243065"/>
    </source>
</evidence>
<evidence type="ECO:0000259" key="9">
    <source>
        <dbReference type="Pfam" id="PF00986"/>
    </source>
</evidence>
<evidence type="ECO:0000256" key="4">
    <source>
        <dbReference type="ARBA" id="ARBA00022741"/>
    </source>
</evidence>
<dbReference type="GO" id="GO:0005524">
    <property type="term" value="F:ATP binding"/>
    <property type="evidence" value="ECO:0007669"/>
    <property type="project" value="UniProtKB-KW"/>
</dbReference>
<evidence type="ECO:0000256" key="6">
    <source>
        <dbReference type="ARBA" id="ARBA00023029"/>
    </source>
</evidence>
<keyword evidence="11" id="KW-1185">Reference proteome</keyword>
<name>A0A656DD67_KRYT1</name>
<keyword evidence="7" id="KW-0238">DNA-binding</keyword>
<feature type="domain" description="DNA gyrase B subunit C-terminal" evidence="9">
    <location>
        <begin position="36"/>
        <end position="96"/>
    </location>
</feature>
<dbReference type="PRINTS" id="PR01159">
    <property type="entry name" value="DNAGYRASEB"/>
</dbReference>
<evidence type="ECO:0000256" key="2">
    <source>
        <dbReference type="ARBA" id="ARBA00010708"/>
    </source>
</evidence>
<dbReference type="InterPro" id="IPR013760">
    <property type="entry name" value="Topo_IIA-like_dom_sf"/>
</dbReference>
<dbReference type="EMBL" id="CZVU01000124">
    <property type="protein sequence ID" value="CUT05524.1"/>
    <property type="molecule type" value="Genomic_DNA"/>
</dbReference>
<keyword evidence="6" id="KW-0799">Topoisomerase</keyword>
<proteinExistence type="inferred from homology"/>
<dbReference type="GO" id="GO:0006265">
    <property type="term" value="P:DNA topological change"/>
    <property type="evidence" value="ECO:0007669"/>
    <property type="project" value="InterPro"/>
</dbReference>
<comment type="similarity">
    <text evidence="2">Belongs to the type II topoisomerase GyrB family.</text>
</comment>
<keyword evidence="5" id="KW-0067">ATP-binding</keyword>
<keyword evidence="8" id="KW-0413">Isomerase</keyword>
<dbReference type="Proteomes" id="UP000243065">
    <property type="component" value="Unassembled WGS sequence"/>
</dbReference>
<dbReference type="InterPro" id="IPR000565">
    <property type="entry name" value="Topo_IIA_B"/>
</dbReference>
<dbReference type="Pfam" id="PF00986">
    <property type="entry name" value="DNA_gyraseB_C"/>
    <property type="match status" value="1"/>
</dbReference>
<comment type="catalytic activity">
    <reaction evidence="1">
        <text>ATP-dependent breakage, passage and rejoining of double-stranded DNA.</text>
        <dbReference type="EC" id="5.6.2.2"/>
    </reaction>
</comment>
<evidence type="ECO:0000256" key="5">
    <source>
        <dbReference type="ARBA" id="ARBA00022840"/>
    </source>
</evidence>
<organism evidence="10 11">
    <name type="scientific">Kryptobacter tengchongensis</name>
    <dbReference type="NCBI Taxonomy" id="1643429"/>
    <lineage>
        <taxon>Bacteria</taxon>
        <taxon>Pseudomonadati</taxon>
        <taxon>Candidatus Kryptoniota</taxon>
        <taxon>Candidatus Kryptobacter</taxon>
    </lineage>
</organism>
<protein>
    <recommendedName>
        <fullName evidence="3">DNA topoisomerase (ATP-hydrolyzing)</fullName>
        <ecNumber evidence="3">5.6.2.2</ecNumber>
    </recommendedName>
</protein>
<dbReference type="InterPro" id="IPR013759">
    <property type="entry name" value="Topo_IIA_B_C"/>
</dbReference>
<evidence type="ECO:0000256" key="1">
    <source>
        <dbReference type="ARBA" id="ARBA00000185"/>
    </source>
</evidence>
<dbReference type="PANTHER" id="PTHR45866:SF1">
    <property type="entry name" value="DNA GYRASE SUBUNIT B, MITOCHONDRIAL"/>
    <property type="match status" value="1"/>
</dbReference>
<dbReference type="Gene3D" id="3.40.50.670">
    <property type="match status" value="1"/>
</dbReference>
<dbReference type="AlphaFoldDB" id="A0A656DD67"/>
<dbReference type="GO" id="GO:0003918">
    <property type="term" value="F:DNA topoisomerase type II (double strand cut, ATP-hydrolyzing) activity"/>
    <property type="evidence" value="ECO:0007669"/>
    <property type="project" value="UniProtKB-EC"/>
</dbReference>
<dbReference type="EC" id="5.6.2.2" evidence="3"/>